<sequence>MMKSIFLLAISVLVLIGCTTPKSPSEVYDEYNAKVQQGMSYQEDKAYYTQRKQADVESKFPQYMQQMKQSRDEVIASYLSFSKAAAKCKALTLVSQVIDGDTAVLEYAQKDLCGNASEANEKQRISMINEGGWKIDELQISL</sequence>
<proteinExistence type="predicted"/>
<dbReference type="PROSITE" id="PS51257">
    <property type="entry name" value="PROKAR_LIPOPROTEIN"/>
    <property type="match status" value="1"/>
</dbReference>
<dbReference type="RefSeq" id="WP_261272535.1">
    <property type="nucleotide sequence ID" value="NZ_JAMTCC010000013.1"/>
</dbReference>
<dbReference type="Proteomes" id="UP001155604">
    <property type="component" value="Unassembled WGS sequence"/>
</dbReference>
<protein>
    <submittedName>
        <fullName evidence="1">Uncharacterized protein</fullName>
    </submittedName>
</protein>
<evidence type="ECO:0000313" key="2">
    <source>
        <dbReference type="Proteomes" id="UP001155604"/>
    </source>
</evidence>
<dbReference type="EMBL" id="JAMTCC010000013">
    <property type="protein sequence ID" value="MCT7945584.1"/>
    <property type="molecule type" value="Genomic_DNA"/>
</dbReference>
<comment type="caution">
    <text evidence="1">The sequence shown here is derived from an EMBL/GenBank/DDBJ whole genome shotgun (WGS) entry which is preliminary data.</text>
</comment>
<keyword evidence="2" id="KW-1185">Reference proteome</keyword>
<reference evidence="1" key="1">
    <citation type="journal article" date="2023" name="Int. J. Syst. Evol. Microbiol.">
        <title>&lt;i&gt;Shewanella septentrionalis&lt;/i&gt; sp. nov. and &lt;i&gt;Shewanella holmiensis&lt;/i&gt; sp. nov., isolated from Baltic Sea water and sediments.</title>
        <authorList>
            <person name="Martin-Rodriguez A.J."/>
            <person name="Thorell K."/>
            <person name="Joffre E."/>
            <person name="Jensie-Markopoulos S."/>
            <person name="Moore E.R.B."/>
            <person name="Sjoling A."/>
        </authorList>
    </citation>
    <scope>NUCLEOTIDE SEQUENCE</scope>
    <source>
        <strain evidence="1">SP1W3</strain>
    </source>
</reference>
<evidence type="ECO:0000313" key="1">
    <source>
        <dbReference type="EMBL" id="MCT7945584.1"/>
    </source>
</evidence>
<dbReference type="AlphaFoldDB" id="A0A9X2WUP6"/>
<accession>A0A9X2WUP6</accession>
<organism evidence="1 2">
    <name type="scientific">Shewanella septentrionalis</name>
    <dbReference type="NCBI Taxonomy" id="2952223"/>
    <lineage>
        <taxon>Bacteria</taxon>
        <taxon>Pseudomonadati</taxon>
        <taxon>Pseudomonadota</taxon>
        <taxon>Gammaproteobacteria</taxon>
        <taxon>Alteromonadales</taxon>
        <taxon>Shewanellaceae</taxon>
        <taxon>Shewanella</taxon>
    </lineage>
</organism>
<gene>
    <name evidence="1" type="ORF">NE536_09410</name>
</gene>
<name>A0A9X2WUP6_9GAMM</name>